<name>A0A383BPW3_9ZZZZ</name>
<feature type="non-terminal residue" evidence="1">
    <location>
        <position position="214"/>
    </location>
</feature>
<evidence type="ECO:0000313" key="1">
    <source>
        <dbReference type="EMBL" id="SVE22256.1"/>
    </source>
</evidence>
<proteinExistence type="predicted"/>
<sequence length="214" mass="25299">MSSLHKEQNIVLFESSTNLKNIEKFISKNDSLIITFDYKSHEILTLRRISHEVSDSFLDEKDIHLLQKEAYRLTKWFDTKISDSITYENINLGELFYIDFYSILLLVMKKFFEITRIVKKYPNAKFFASSAHYDMIKQFSQYVISLGGKKSSAKFYLETISKRFGIGGKYFTIKFSKKRYNSLKKLAEKIMIKKIQKINPSKKTILFTEFDPLR</sequence>
<accession>A0A383BPW3</accession>
<dbReference type="AlphaFoldDB" id="A0A383BPW3"/>
<dbReference type="EMBL" id="UINC01202449">
    <property type="protein sequence ID" value="SVE22256.1"/>
    <property type="molecule type" value="Genomic_DNA"/>
</dbReference>
<protein>
    <submittedName>
        <fullName evidence="1">Uncharacterized protein</fullName>
    </submittedName>
</protein>
<gene>
    <name evidence="1" type="ORF">METZ01_LOCUS475110</name>
</gene>
<organism evidence="1">
    <name type="scientific">marine metagenome</name>
    <dbReference type="NCBI Taxonomy" id="408172"/>
    <lineage>
        <taxon>unclassified sequences</taxon>
        <taxon>metagenomes</taxon>
        <taxon>ecological metagenomes</taxon>
    </lineage>
</organism>
<reference evidence="1" key="1">
    <citation type="submission" date="2018-05" db="EMBL/GenBank/DDBJ databases">
        <authorList>
            <person name="Lanie J.A."/>
            <person name="Ng W.-L."/>
            <person name="Kazmierczak K.M."/>
            <person name="Andrzejewski T.M."/>
            <person name="Davidsen T.M."/>
            <person name="Wayne K.J."/>
            <person name="Tettelin H."/>
            <person name="Glass J.I."/>
            <person name="Rusch D."/>
            <person name="Podicherti R."/>
            <person name="Tsui H.-C.T."/>
            <person name="Winkler M.E."/>
        </authorList>
    </citation>
    <scope>NUCLEOTIDE SEQUENCE</scope>
</reference>